<accession>A0A4U9CV85</accession>
<protein>
    <submittedName>
        <fullName evidence="1">Uncharacterized protein</fullName>
    </submittedName>
</protein>
<gene>
    <name evidence="1" type="ORF">NCTC9185_00359</name>
</gene>
<sequence length="34" mass="3526">MNKIIAGDGKNINIALIGYGVRGQNLPCAADPLD</sequence>
<proteinExistence type="predicted"/>
<organism evidence="1 2">
    <name type="scientific">Raoultella terrigena</name>
    <name type="common">Klebsiella terrigena</name>
    <dbReference type="NCBI Taxonomy" id="577"/>
    <lineage>
        <taxon>Bacteria</taxon>
        <taxon>Pseudomonadati</taxon>
        <taxon>Pseudomonadota</taxon>
        <taxon>Gammaproteobacteria</taxon>
        <taxon>Enterobacterales</taxon>
        <taxon>Enterobacteriaceae</taxon>
        <taxon>Klebsiella/Raoultella group</taxon>
        <taxon>Raoultella</taxon>
    </lineage>
</organism>
<dbReference type="AlphaFoldDB" id="A0A4U9CV85"/>
<reference evidence="1 2" key="1">
    <citation type="submission" date="2019-04" db="EMBL/GenBank/DDBJ databases">
        <authorList>
            <consortium name="Pathogen Informatics"/>
        </authorList>
    </citation>
    <scope>NUCLEOTIDE SEQUENCE [LARGE SCALE GENOMIC DNA]</scope>
    <source>
        <strain evidence="1 2">NCTC9185</strain>
    </source>
</reference>
<evidence type="ECO:0000313" key="1">
    <source>
        <dbReference type="EMBL" id="VTN08482.1"/>
    </source>
</evidence>
<name>A0A4U9CV85_RAOTE</name>
<dbReference type="EMBL" id="CABDVU010000001">
    <property type="protein sequence ID" value="VTN08482.1"/>
    <property type="molecule type" value="Genomic_DNA"/>
</dbReference>
<evidence type="ECO:0000313" key="2">
    <source>
        <dbReference type="Proteomes" id="UP000339249"/>
    </source>
</evidence>
<dbReference type="Proteomes" id="UP000339249">
    <property type="component" value="Unassembled WGS sequence"/>
</dbReference>